<protein>
    <recommendedName>
        <fullName evidence="2">N-acetylmuramic acid 6-phosphate etherase</fullName>
        <shortName evidence="2">MurNAc-6-P etherase</shortName>
        <ecNumber evidence="2">4.2.1.126</ecNumber>
    </recommendedName>
    <alternativeName>
        <fullName evidence="2">N-acetylmuramic acid 6-phosphate hydrolase</fullName>
    </alternativeName>
    <alternativeName>
        <fullName evidence="2">N-acetylmuramic acid 6-phosphate lyase</fullName>
    </alternativeName>
</protein>
<comment type="similarity">
    <text evidence="2">Belongs to the GCKR-like family. MurNAc-6-P etherase subfamily.</text>
</comment>
<evidence type="ECO:0000256" key="2">
    <source>
        <dbReference type="HAMAP-Rule" id="MF_00068"/>
    </source>
</evidence>
<feature type="compositionally biased region" description="Basic and acidic residues" evidence="3">
    <location>
        <begin position="10"/>
        <end position="24"/>
    </location>
</feature>
<comment type="function">
    <text evidence="2">Specifically catalyzes the cleavage of the D-lactyl ether substituent of MurNAc 6-phosphate, producing GlcNAc 6-phosphate and D-lactate.</text>
</comment>
<dbReference type="EMBL" id="JAHBBH010000006">
    <property type="protein sequence ID" value="MBW3092045.1"/>
    <property type="molecule type" value="Genomic_DNA"/>
</dbReference>
<keyword evidence="2" id="KW-0119">Carbohydrate metabolism</keyword>
<feature type="active site" evidence="2">
    <location>
        <position position="135"/>
    </location>
</feature>
<comment type="subunit">
    <text evidence="2">Homodimer.</text>
</comment>
<evidence type="ECO:0000256" key="3">
    <source>
        <dbReference type="SAM" id="MobiDB-lite"/>
    </source>
</evidence>
<dbReference type="RefSeq" id="WP_219058143.1">
    <property type="nucleotide sequence ID" value="NZ_JAHBBH010000006.1"/>
</dbReference>
<dbReference type="Proteomes" id="UP000700815">
    <property type="component" value="Unassembled WGS sequence"/>
</dbReference>
<comment type="miscellaneous">
    <text evidence="2">A lyase-type mechanism (elimination/hydration) is suggested for the cleavage of the lactyl ether bond of MurNAc 6-phosphate, with the formation of an alpha,beta-unsaturated aldehyde intermediate with (E)-stereochemistry, followed by the syn addition of water to give product.</text>
</comment>
<dbReference type="Pfam" id="PF22645">
    <property type="entry name" value="GKRP_SIS_N"/>
    <property type="match status" value="1"/>
</dbReference>
<comment type="pathway">
    <text evidence="2">Amino-sugar metabolism; N-acetylmuramate degradation.</text>
</comment>
<reference evidence="5 6" key="1">
    <citation type="submission" date="2021-05" db="EMBL/GenBank/DDBJ databases">
        <title>Phylogenetic classification of ten novel species belonging to the genus Bifidobacterium comprising B. colchicus sp. nov., B. abeli sp. nov., B. bicoloris sp. nov., B. guerezis sp. nov., B. rosaliae sp. nov., B. santillanensis sp. nov., B. argentati sp. nov., B. amazzoni sp. nov., B. pluviali sp. nov., and B. pinnaculum sp. nov.</title>
        <authorList>
            <person name="Lugli G.A."/>
            <person name="Ruiz Garcia L."/>
            <person name="Margolles A."/>
            <person name="Ventura M."/>
        </authorList>
    </citation>
    <scope>NUCLEOTIDE SEQUENCE [LARGE SCALE GENOMIC DNA]</scope>
    <source>
        <strain evidence="5 6">82T10</strain>
    </source>
</reference>
<organism evidence="5 6">
    <name type="scientific">Bifidobacterium miconis</name>
    <dbReference type="NCBI Taxonomy" id="2834435"/>
    <lineage>
        <taxon>Bacteria</taxon>
        <taxon>Bacillati</taxon>
        <taxon>Actinomycetota</taxon>
        <taxon>Actinomycetes</taxon>
        <taxon>Bifidobacteriales</taxon>
        <taxon>Bifidobacteriaceae</taxon>
        <taxon>Bifidobacterium</taxon>
    </lineage>
</organism>
<evidence type="ECO:0000256" key="1">
    <source>
        <dbReference type="ARBA" id="ARBA00023239"/>
    </source>
</evidence>
<dbReference type="Pfam" id="PF20741">
    <property type="entry name" value="GKRP-like_C"/>
    <property type="match status" value="1"/>
</dbReference>
<dbReference type="NCBIfam" id="TIGR00274">
    <property type="entry name" value="N-acetylmuramic acid 6-phosphate etherase"/>
    <property type="match status" value="1"/>
</dbReference>
<dbReference type="PANTHER" id="PTHR10088">
    <property type="entry name" value="GLUCOKINASE REGULATORY PROTEIN"/>
    <property type="match status" value="1"/>
</dbReference>
<evidence type="ECO:0000313" key="6">
    <source>
        <dbReference type="Proteomes" id="UP000700815"/>
    </source>
</evidence>
<dbReference type="InterPro" id="IPR040190">
    <property type="entry name" value="MURQ/GCKR"/>
</dbReference>
<feature type="region of interest" description="Disordered" evidence="3">
    <location>
        <begin position="1"/>
        <end position="32"/>
    </location>
</feature>
<dbReference type="InterPro" id="IPR005488">
    <property type="entry name" value="Etherase_MurQ"/>
</dbReference>
<keyword evidence="6" id="KW-1185">Reference proteome</keyword>
<feature type="active site" description="Proton donor" evidence="2">
    <location>
        <position position="104"/>
    </location>
</feature>
<dbReference type="HAMAP" id="MF_00068">
    <property type="entry name" value="MurQ"/>
    <property type="match status" value="1"/>
</dbReference>
<gene>
    <name evidence="2 5" type="primary">murQ</name>
    <name evidence="5" type="ORF">KIH79_03565</name>
</gene>
<dbReference type="EC" id="4.2.1.126" evidence="2"/>
<dbReference type="InterPro" id="IPR001347">
    <property type="entry name" value="SIS_dom"/>
</dbReference>
<sequence length="318" mass="33137">MSNDNSDNSNDDKYGTETSVEREISGLGTEGASDPTLELNALGTADLVRAMERRDAAVCEAVRSATPRIAEAIDAIVPRLKRGGRLVYVGAGTSGRLGVLDASEIPPTFGMDPSIVVGLIAGGRDALVRSAESAEDHPETGARDLRGIDLTADDCVVGIAASGRTPYVIGALDEARSTGALTIALACNACAAISAHADIAIEVPVGPEFVSGSTRLGAGTATKMTLNMLSTITMIRLGKTYRTLMVDVKATNEKLVARAIRIVRAVTDADETQARRALEQAGWSAKTAIVMIERHCDAAAAQAVLDDNDGFLAKVIDS</sequence>
<evidence type="ECO:0000313" key="5">
    <source>
        <dbReference type="EMBL" id="MBW3092045.1"/>
    </source>
</evidence>
<dbReference type="GO" id="GO:0016829">
    <property type="term" value="F:lyase activity"/>
    <property type="evidence" value="ECO:0007669"/>
    <property type="project" value="UniProtKB-KW"/>
</dbReference>
<dbReference type="CDD" id="cd05007">
    <property type="entry name" value="SIS_Etherase"/>
    <property type="match status" value="1"/>
</dbReference>
<comment type="catalytic activity">
    <reaction evidence="2">
        <text>N-acetyl-D-muramate 6-phosphate + H2O = N-acetyl-D-glucosamine 6-phosphate + (R)-lactate</text>
        <dbReference type="Rhea" id="RHEA:26410"/>
        <dbReference type="ChEBI" id="CHEBI:15377"/>
        <dbReference type="ChEBI" id="CHEBI:16004"/>
        <dbReference type="ChEBI" id="CHEBI:57513"/>
        <dbReference type="ChEBI" id="CHEBI:58722"/>
        <dbReference type="EC" id="4.2.1.126"/>
    </reaction>
</comment>
<dbReference type="PROSITE" id="PS51464">
    <property type="entry name" value="SIS"/>
    <property type="match status" value="1"/>
</dbReference>
<feature type="domain" description="SIS" evidence="4">
    <location>
        <begin position="76"/>
        <end position="239"/>
    </location>
</feature>
<proteinExistence type="inferred from homology"/>
<accession>A0ABS6WDC9</accession>
<evidence type="ECO:0000259" key="4">
    <source>
        <dbReference type="PROSITE" id="PS51464"/>
    </source>
</evidence>
<name>A0ABS6WDC9_9BIFI</name>
<dbReference type="NCBIfam" id="NF003915">
    <property type="entry name" value="PRK05441.1"/>
    <property type="match status" value="1"/>
</dbReference>
<comment type="caution">
    <text evidence="5">The sequence shown here is derived from an EMBL/GenBank/DDBJ whole genome shotgun (WGS) entry which is preliminary data.</text>
</comment>
<keyword evidence="1 2" id="KW-0456">Lyase</keyword>
<dbReference type="NCBIfam" id="NF009222">
    <property type="entry name" value="PRK12570.1"/>
    <property type="match status" value="1"/>
</dbReference>
<dbReference type="PANTHER" id="PTHR10088:SF4">
    <property type="entry name" value="GLUCOKINASE REGULATORY PROTEIN"/>
    <property type="match status" value="1"/>
</dbReference>